<proteinExistence type="inferred from homology"/>
<keyword evidence="1 2" id="KW-0378">Hydrolase</keyword>
<dbReference type="InterPro" id="IPR009267">
    <property type="entry name" value="NTP_transf_6"/>
</dbReference>
<dbReference type="InterPro" id="IPR020084">
    <property type="entry name" value="NUDIX_hydrolase_CS"/>
</dbReference>
<dbReference type="AlphaFoldDB" id="A0A0R1MEV7"/>
<dbReference type="InterPro" id="IPR015797">
    <property type="entry name" value="NUDIX_hydrolase-like_dom_sf"/>
</dbReference>
<dbReference type="Proteomes" id="UP000051448">
    <property type="component" value="Unassembled WGS sequence"/>
</dbReference>
<dbReference type="GeneID" id="98311862"/>
<dbReference type="SUPFAM" id="SSF55811">
    <property type="entry name" value="Nudix"/>
    <property type="match status" value="1"/>
</dbReference>
<dbReference type="PROSITE" id="PS00893">
    <property type="entry name" value="NUDIX_BOX"/>
    <property type="match status" value="1"/>
</dbReference>
<dbReference type="Pfam" id="PF06042">
    <property type="entry name" value="NTP_transf_6"/>
    <property type="match status" value="1"/>
</dbReference>
<reference evidence="4 5" key="1">
    <citation type="journal article" date="2015" name="Genome Announc.">
        <title>Expanding the biotechnology potential of lactobacilli through comparative genomics of 213 strains and associated genera.</title>
        <authorList>
            <person name="Sun Z."/>
            <person name="Harris H.M."/>
            <person name="McCann A."/>
            <person name="Guo C."/>
            <person name="Argimon S."/>
            <person name="Zhang W."/>
            <person name="Yang X."/>
            <person name="Jeffery I.B."/>
            <person name="Cooney J.C."/>
            <person name="Kagawa T.F."/>
            <person name="Liu W."/>
            <person name="Song Y."/>
            <person name="Salvetti E."/>
            <person name="Wrobel A."/>
            <person name="Rasinkangas P."/>
            <person name="Parkhill J."/>
            <person name="Rea M.C."/>
            <person name="O'Sullivan O."/>
            <person name="Ritari J."/>
            <person name="Douillard F.P."/>
            <person name="Paul Ross R."/>
            <person name="Yang R."/>
            <person name="Briner A.E."/>
            <person name="Felis G.E."/>
            <person name="de Vos W.M."/>
            <person name="Barrangou R."/>
            <person name="Klaenhammer T.R."/>
            <person name="Caufield P.W."/>
            <person name="Cui Y."/>
            <person name="Zhang H."/>
            <person name="O'Toole P.W."/>
        </authorList>
    </citation>
    <scope>NUCLEOTIDE SEQUENCE [LARGE SCALE GENOMIC DNA]</scope>
    <source>
        <strain evidence="4 5">DSM 19519</strain>
    </source>
</reference>
<dbReference type="PRINTS" id="PR00502">
    <property type="entry name" value="NUDIXFAMILY"/>
</dbReference>
<dbReference type="InterPro" id="IPR020476">
    <property type="entry name" value="Nudix_hydrolase"/>
</dbReference>
<dbReference type="GO" id="GO:0016787">
    <property type="term" value="F:hydrolase activity"/>
    <property type="evidence" value="ECO:0007669"/>
    <property type="project" value="UniProtKB-KW"/>
</dbReference>
<dbReference type="PANTHER" id="PTHR39166">
    <property type="entry name" value="BLL1166 PROTEIN"/>
    <property type="match status" value="1"/>
</dbReference>
<dbReference type="RefSeq" id="WP_083481916.1">
    <property type="nucleotide sequence ID" value="NZ_AZDX01000016.1"/>
</dbReference>
<evidence type="ECO:0000256" key="1">
    <source>
        <dbReference type="ARBA" id="ARBA00022801"/>
    </source>
</evidence>
<protein>
    <recommendedName>
        <fullName evidence="3">Nudix hydrolase domain-containing protein</fullName>
    </recommendedName>
</protein>
<dbReference type="OrthoDB" id="1901124at2"/>
<evidence type="ECO:0000256" key="2">
    <source>
        <dbReference type="RuleBase" id="RU003476"/>
    </source>
</evidence>
<dbReference type="Gene3D" id="3.90.79.10">
    <property type="entry name" value="Nucleoside Triphosphate Pyrophosphohydrolase"/>
    <property type="match status" value="1"/>
</dbReference>
<evidence type="ECO:0000313" key="5">
    <source>
        <dbReference type="Proteomes" id="UP000051448"/>
    </source>
</evidence>
<organism evidence="4 5">
    <name type="scientific">Liquorilactobacillus hordei DSM 19519</name>
    <dbReference type="NCBI Taxonomy" id="1423759"/>
    <lineage>
        <taxon>Bacteria</taxon>
        <taxon>Bacillati</taxon>
        <taxon>Bacillota</taxon>
        <taxon>Bacilli</taxon>
        <taxon>Lactobacillales</taxon>
        <taxon>Lactobacillaceae</taxon>
        <taxon>Liquorilactobacillus</taxon>
    </lineage>
</organism>
<feature type="domain" description="Nudix hydrolase" evidence="3">
    <location>
        <begin position="14"/>
        <end position="143"/>
    </location>
</feature>
<evidence type="ECO:0000259" key="3">
    <source>
        <dbReference type="PROSITE" id="PS51462"/>
    </source>
</evidence>
<evidence type="ECO:0000313" key="4">
    <source>
        <dbReference type="EMBL" id="KRL06685.1"/>
    </source>
</evidence>
<dbReference type="EMBL" id="AZDX01000016">
    <property type="protein sequence ID" value="KRL06685.1"/>
    <property type="molecule type" value="Genomic_DNA"/>
</dbReference>
<dbReference type="InterPro" id="IPR000086">
    <property type="entry name" value="NUDIX_hydrolase_dom"/>
</dbReference>
<name>A0A0R1MEV7_9LACO</name>
<gene>
    <name evidence="4" type="ORF">FC92_GL000472</name>
</gene>
<dbReference type="PROSITE" id="PS51462">
    <property type="entry name" value="NUDIX"/>
    <property type="match status" value="1"/>
</dbReference>
<accession>A0A0R1MEV7</accession>
<dbReference type="Pfam" id="PF00293">
    <property type="entry name" value="NUDIX"/>
    <property type="match status" value="1"/>
</dbReference>
<dbReference type="PATRIC" id="fig|1423759.3.peg.510"/>
<dbReference type="STRING" id="1423759.FC92_GL000472"/>
<keyword evidence="5" id="KW-1185">Reference proteome</keyword>
<dbReference type="PANTHER" id="PTHR39166:SF1">
    <property type="entry name" value="BLL1166 PROTEIN"/>
    <property type="match status" value="1"/>
</dbReference>
<comment type="caution">
    <text evidence="4">The sequence shown here is derived from an EMBL/GenBank/DDBJ whole genome shotgun (WGS) entry which is preliminary data.</text>
</comment>
<comment type="similarity">
    <text evidence="2">Belongs to the Nudix hydrolase family.</text>
</comment>
<sequence>MKVFGSKNIGVNYFVRKGAYAVIFKNQNEIGLIRTHEQQYFLPGGGIEKGETAEDALIREMLEETGYSIKNNYPFCHAQRYFMSTLPVKRPMLSDGYFFISQLDQKIQKPTEKDNYFEWINIKECEKLLFHVHQFNSVTDAIAHFVETPTCIDVFLDDGDKLQLIEPFGTEDLVKLNVRPIPLFKQDGEHLNVYKKRIKSKNWKAKWSKLSIFLE</sequence>